<evidence type="ECO:0008006" key="4">
    <source>
        <dbReference type="Google" id="ProtNLM"/>
    </source>
</evidence>
<organism evidence="2 3">
    <name type="scientific">Thalassolituus hydrocarboniclasticus</name>
    <dbReference type="NCBI Taxonomy" id="2742796"/>
    <lineage>
        <taxon>Bacteria</taxon>
        <taxon>Pseudomonadati</taxon>
        <taxon>Pseudomonadota</taxon>
        <taxon>Gammaproteobacteria</taxon>
        <taxon>Oceanospirillales</taxon>
        <taxon>Oceanospirillaceae</taxon>
        <taxon>Thalassolituus</taxon>
    </lineage>
</organism>
<dbReference type="Gene3D" id="3.40.50.300">
    <property type="entry name" value="P-loop containing nucleotide triphosphate hydrolases"/>
    <property type="match status" value="1"/>
</dbReference>
<name>A0ABY6ACH0_9GAMM</name>
<feature type="coiled-coil region" evidence="1">
    <location>
        <begin position="319"/>
        <end position="449"/>
    </location>
</feature>
<gene>
    <name evidence="2" type="ORF">HUF19_09530</name>
</gene>
<dbReference type="RefSeq" id="WP_260996440.1">
    <property type="nucleotide sequence ID" value="NZ_CP054475.1"/>
</dbReference>
<evidence type="ECO:0000313" key="2">
    <source>
        <dbReference type="EMBL" id="UXD87654.1"/>
    </source>
</evidence>
<keyword evidence="1" id="KW-0175">Coiled coil</keyword>
<accession>A0ABY6ACH0</accession>
<evidence type="ECO:0000256" key="1">
    <source>
        <dbReference type="SAM" id="Coils"/>
    </source>
</evidence>
<sequence length="841" mass="95494">MYSEEQVVATRYVVAKRSTLNQDCGLVTILFEVDENNNFIPPRTMRTEQERLVWISRGYSEVNDQFRDGQSMLLENLHEQDKNSDTYQIAPDKNRAEYWATGKSIKAIPDSQIIPVIRAELPDTASGRFRTDELVPSGPIFIQNNDAIYGPFHAVRDDDEVYRAEPHQQMILRVANDHVAKFNCDDLLQAGAMLEVDPEEGYPYRAYITDLRVLATEHKNFEQVDYITDAQLVTYYVKSAFGRGKSPLARKHADTLKGALAEQAKKTKILDDPRLSRFRSILDKFLSEKDPGEQIIHDWLSTPEGKAFAEDKLKANPALAGQSSMVVEKKQELDELQQQIDEFRGKHEHERRTYEQARNKLQLDLEQERIRREREIETSLKESEKNLTEKLGSEVQELLERKDALNHEIEKLRSDKKIVMDVARLEEEVRHLERDKDRLRDAIRDQESTLKNPQLGRDVAELHWHLQVLNGQLGSAANQELSYTPSKLMKSKPENRMLIAAIANWFEAEGRAFTFEEMANLLITTQQSLMTVMKGRPGSGKTSSSIRLARALHIADESSRSDDFLNVPVSRGWVSGRDFLGYFNPLKGSFQPARTGIYQFIVNGTREGAGNTLRLILLDEANLSPIEHYLSDFIGMFDSEGRNRPLDTGCLGDDQYLSLPENIRFIATINSDGTTEPLSPRMCDRVPVISMDYEEPEGENIFSDLTMDGAVPYDVLESFFGVSAAGETNIGYTPLKLRNFMRKMTSVDQGMGRSIPISARKQNAIANYFAVAKEYLGETRAADFAIAQYLLPLVNGSGQAFGNRLKELNALAGESGFERTRHLLTEMVEIGKENIDNYSFF</sequence>
<dbReference type="Proteomes" id="UP001065322">
    <property type="component" value="Chromosome"/>
</dbReference>
<proteinExistence type="predicted"/>
<dbReference type="SUPFAM" id="SSF52540">
    <property type="entry name" value="P-loop containing nucleoside triphosphate hydrolases"/>
    <property type="match status" value="1"/>
</dbReference>
<protein>
    <recommendedName>
        <fullName evidence="4">ATPase dynein-related AAA domain-containing protein</fullName>
    </recommendedName>
</protein>
<dbReference type="EMBL" id="CP054475">
    <property type="protein sequence ID" value="UXD87654.1"/>
    <property type="molecule type" value="Genomic_DNA"/>
</dbReference>
<evidence type="ECO:0000313" key="3">
    <source>
        <dbReference type="Proteomes" id="UP001065322"/>
    </source>
</evidence>
<keyword evidence="3" id="KW-1185">Reference proteome</keyword>
<dbReference type="InterPro" id="IPR027417">
    <property type="entry name" value="P-loop_NTPase"/>
</dbReference>
<reference evidence="3" key="1">
    <citation type="submission" date="2020-06" db="EMBL/GenBank/DDBJ databases">
        <title>Thalassolituus marinus alknpb1M-1, a hydrocarbon-degrading bacterium isolated from the deep-sea overlying water using an in-situ strategy from the South China Sea basin.</title>
        <authorList>
            <person name="Dong C."/>
            <person name="Chen Y."/>
            <person name="Shao Z."/>
        </authorList>
    </citation>
    <scope>NUCLEOTIDE SEQUENCE [LARGE SCALE GENOMIC DNA]</scope>
    <source>
        <strain evidence="3">alknpb1M-1</strain>
    </source>
</reference>